<dbReference type="OrthoDB" id="3862662at2759"/>
<keyword evidence="3" id="KW-0805">Transcription regulation</keyword>
<evidence type="ECO:0000256" key="4">
    <source>
        <dbReference type="ARBA" id="ARBA00023163"/>
    </source>
</evidence>
<dbReference type="Pfam" id="PF04082">
    <property type="entry name" value="Fungal_trans"/>
    <property type="match status" value="1"/>
</dbReference>
<dbReference type="PANTHER" id="PTHR47338">
    <property type="entry name" value="ZN(II)2CYS6 TRANSCRIPTION FACTOR (EUROFUNG)-RELATED"/>
    <property type="match status" value="1"/>
</dbReference>
<comment type="caution">
    <text evidence="8">The sequence shown here is derived from an EMBL/GenBank/DDBJ whole genome shotgun (WGS) entry which is preliminary data.</text>
</comment>
<dbReference type="GO" id="GO:0003677">
    <property type="term" value="F:DNA binding"/>
    <property type="evidence" value="ECO:0007669"/>
    <property type="project" value="InterPro"/>
</dbReference>
<dbReference type="Proteomes" id="UP000256328">
    <property type="component" value="Unassembled WGS sequence"/>
</dbReference>
<name>A0A3D8S3U6_9HELO</name>
<comment type="subcellular location">
    <subcellularLocation>
        <location evidence="1">Nucleus</location>
    </subcellularLocation>
</comment>
<evidence type="ECO:0000256" key="5">
    <source>
        <dbReference type="ARBA" id="ARBA00023242"/>
    </source>
</evidence>
<dbReference type="CDD" id="cd00067">
    <property type="entry name" value="GAL4"/>
    <property type="match status" value="1"/>
</dbReference>
<evidence type="ECO:0000313" key="9">
    <source>
        <dbReference type="Proteomes" id="UP000256328"/>
    </source>
</evidence>
<dbReference type="SMART" id="SM00066">
    <property type="entry name" value="GAL4"/>
    <property type="match status" value="1"/>
</dbReference>
<feature type="region of interest" description="Disordered" evidence="6">
    <location>
        <begin position="46"/>
        <end position="65"/>
    </location>
</feature>
<evidence type="ECO:0000256" key="3">
    <source>
        <dbReference type="ARBA" id="ARBA00023015"/>
    </source>
</evidence>
<evidence type="ECO:0000256" key="6">
    <source>
        <dbReference type="SAM" id="MobiDB-lite"/>
    </source>
</evidence>
<dbReference type="InterPro" id="IPR050815">
    <property type="entry name" value="TF_fung"/>
</dbReference>
<evidence type="ECO:0000259" key="7">
    <source>
        <dbReference type="PROSITE" id="PS50048"/>
    </source>
</evidence>
<sequence length="727" mass="80600">MARPTLRVSSRTSENKDGACYTSQVQYRAPFQGCGDDVGEDAAAWKGRTGNSERPLSKPTPASWDMEAPRIRHILRLCRATRGQARIKVGQHMSVRSDSTGDAAAGGDGGDISKVVCSLCRQRKVKCDRQVPSCGFCNQVGNACRYVATPKKRGLRAGYVSSLENRLAKLERDVSELKSQPPRNSPLEVDEDKILISVEPQYLPTSRNEPATPSDGGSGREPTSPASQRSLNSTASEVGSLSKATLQGLCNAWFERYHPWFPILHKLSILDAVQHTSVPLSGSPLFIVHKAIVAVTLPHWCLSNPLTREQRQELSTKFRNEVIMQAIGNLSLQSLQAVLIITNLDYGAGKLSEFWNLVALCKRMGIQLGLRDLVTNDLNKPAPRMLSLPTTLIEQEERIRAYWMTEVLDSMSSLGAGWNLGLSRPENEAWFPCDEVVWAYPENATAFSSFGDSEVSSAFSLYLNLVTHQLYPVHVFLQQSFDTTSAVDRLRWQENCTAVDEVLSKWRYSAETVQTLGRSNAASDSTLVMTTVTFDTAIIALYQRLALPPMGLGEVHGPWYHAIQRCLSACDDMSATIRAVSDADLENISPFMIFCIFIAARFYLVHAKILSVEVPRSLDLLIYGLKTCGQRWFFARRLERVLSTAISEKKVPLAMSSLPAQFYDLQYSSLDIDEALRKWSLGVDGSTYEVPTHAPAETSPGQWDDMQDILDARAPNLHTGTHDGMIE</sequence>
<feature type="region of interest" description="Disordered" evidence="6">
    <location>
        <begin position="202"/>
        <end position="234"/>
    </location>
</feature>
<dbReference type="PROSITE" id="PS50048">
    <property type="entry name" value="ZN2_CY6_FUNGAL_2"/>
    <property type="match status" value="1"/>
</dbReference>
<dbReference type="GO" id="GO:0008270">
    <property type="term" value="F:zinc ion binding"/>
    <property type="evidence" value="ECO:0007669"/>
    <property type="project" value="InterPro"/>
</dbReference>
<dbReference type="SUPFAM" id="SSF57701">
    <property type="entry name" value="Zn2/Cys6 DNA-binding domain"/>
    <property type="match status" value="1"/>
</dbReference>
<keyword evidence="4" id="KW-0804">Transcription</keyword>
<evidence type="ECO:0000256" key="1">
    <source>
        <dbReference type="ARBA" id="ARBA00004123"/>
    </source>
</evidence>
<dbReference type="AlphaFoldDB" id="A0A3D8S3U6"/>
<dbReference type="GO" id="GO:0005634">
    <property type="term" value="C:nucleus"/>
    <property type="evidence" value="ECO:0007669"/>
    <property type="project" value="UniProtKB-SubCell"/>
</dbReference>
<dbReference type="Gene3D" id="4.10.240.10">
    <property type="entry name" value="Zn(2)-C6 fungal-type DNA-binding domain"/>
    <property type="match status" value="1"/>
</dbReference>
<keyword evidence="5" id="KW-0539">Nucleus</keyword>
<evidence type="ECO:0000313" key="8">
    <source>
        <dbReference type="EMBL" id="RDW80936.1"/>
    </source>
</evidence>
<dbReference type="InterPro" id="IPR036864">
    <property type="entry name" value="Zn2-C6_fun-type_DNA-bd_sf"/>
</dbReference>
<organism evidence="8 9">
    <name type="scientific">Coleophoma crateriformis</name>
    <dbReference type="NCBI Taxonomy" id="565419"/>
    <lineage>
        <taxon>Eukaryota</taxon>
        <taxon>Fungi</taxon>
        <taxon>Dikarya</taxon>
        <taxon>Ascomycota</taxon>
        <taxon>Pezizomycotina</taxon>
        <taxon>Leotiomycetes</taxon>
        <taxon>Helotiales</taxon>
        <taxon>Dermateaceae</taxon>
        <taxon>Coleophoma</taxon>
    </lineage>
</organism>
<feature type="compositionally biased region" description="Polar residues" evidence="6">
    <location>
        <begin position="224"/>
        <end position="234"/>
    </location>
</feature>
<dbReference type="GO" id="GO:0006351">
    <property type="term" value="P:DNA-templated transcription"/>
    <property type="evidence" value="ECO:0007669"/>
    <property type="project" value="InterPro"/>
</dbReference>
<feature type="domain" description="Zn(2)-C6 fungal-type" evidence="7">
    <location>
        <begin position="116"/>
        <end position="146"/>
    </location>
</feature>
<accession>A0A3D8S3U6</accession>
<dbReference type="GO" id="GO:0000981">
    <property type="term" value="F:DNA-binding transcription factor activity, RNA polymerase II-specific"/>
    <property type="evidence" value="ECO:0007669"/>
    <property type="project" value="InterPro"/>
</dbReference>
<dbReference type="EMBL" id="PDLN01000007">
    <property type="protein sequence ID" value="RDW80936.1"/>
    <property type="molecule type" value="Genomic_DNA"/>
</dbReference>
<dbReference type="CDD" id="cd12148">
    <property type="entry name" value="fungal_TF_MHR"/>
    <property type="match status" value="1"/>
</dbReference>
<keyword evidence="9" id="KW-1185">Reference proteome</keyword>
<reference evidence="8 9" key="1">
    <citation type="journal article" date="2018" name="IMA Fungus">
        <title>IMA Genome-F 9: Draft genome sequence of Annulohypoxylon stygium, Aspergillus mulundensis, Berkeleyomyces basicola (syn. Thielaviopsis basicola), Ceratocystis smalleyi, two Cercospora beticola strains, Coleophoma cylindrospora, Fusarium fracticaudum, Phialophora cf. hyalina, and Morchella septimelata.</title>
        <authorList>
            <person name="Wingfield B.D."/>
            <person name="Bills G.F."/>
            <person name="Dong Y."/>
            <person name="Huang W."/>
            <person name="Nel W.J."/>
            <person name="Swalarsk-Parry B.S."/>
            <person name="Vaghefi N."/>
            <person name="Wilken P.M."/>
            <person name="An Z."/>
            <person name="de Beer Z.W."/>
            <person name="De Vos L."/>
            <person name="Chen L."/>
            <person name="Duong T.A."/>
            <person name="Gao Y."/>
            <person name="Hammerbacher A."/>
            <person name="Kikkert J.R."/>
            <person name="Li Y."/>
            <person name="Li H."/>
            <person name="Li K."/>
            <person name="Li Q."/>
            <person name="Liu X."/>
            <person name="Ma X."/>
            <person name="Naidoo K."/>
            <person name="Pethybridge S.J."/>
            <person name="Sun J."/>
            <person name="Steenkamp E.T."/>
            <person name="van der Nest M.A."/>
            <person name="van Wyk S."/>
            <person name="Wingfield M.J."/>
            <person name="Xiong C."/>
            <person name="Yue Q."/>
            <person name="Zhang X."/>
        </authorList>
    </citation>
    <scope>NUCLEOTIDE SEQUENCE [LARGE SCALE GENOMIC DNA]</scope>
    <source>
        <strain evidence="8 9">BP5796</strain>
    </source>
</reference>
<gene>
    <name evidence="8" type="ORF">BP5796_05634</name>
</gene>
<dbReference type="Pfam" id="PF00172">
    <property type="entry name" value="Zn_clus"/>
    <property type="match status" value="1"/>
</dbReference>
<dbReference type="InterPro" id="IPR001138">
    <property type="entry name" value="Zn2Cys6_DnaBD"/>
</dbReference>
<dbReference type="PANTHER" id="PTHR47338:SF20">
    <property type="entry name" value="ZN(II)2CYS6 TRANSCRIPTION FACTOR (EUROFUNG)"/>
    <property type="match status" value="1"/>
</dbReference>
<keyword evidence="2" id="KW-0479">Metal-binding</keyword>
<dbReference type="InterPro" id="IPR007219">
    <property type="entry name" value="XnlR_reg_dom"/>
</dbReference>
<proteinExistence type="predicted"/>
<protein>
    <recommendedName>
        <fullName evidence="7">Zn(2)-C6 fungal-type domain-containing protein</fullName>
    </recommendedName>
</protein>
<evidence type="ECO:0000256" key="2">
    <source>
        <dbReference type="ARBA" id="ARBA00022723"/>
    </source>
</evidence>